<dbReference type="InterPro" id="IPR013057">
    <property type="entry name" value="AA_transpt_TM"/>
</dbReference>
<dbReference type="Gene3D" id="1.20.1740.10">
    <property type="entry name" value="Amino acid/polyamine transporter I"/>
    <property type="match status" value="1"/>
</dbReference>
<dbReference type="AlphaFoldDB" id="A0A0M3J0X0"/>
<dbReference type="PANTHER" id="PTHR48017">
    <property type="entry name" value="OS05G0424000 PROTEIN-RELATED"/>
    <property type="match status" value="1"/>
</dbReference>
<feature type="transmembrane region" description="Helical" evidence="6">
    <location>
        <begin position="116"/>
        <end position="138"/>
    </location>
</feature>
<evidence type="ECO:0000256" key="6">
    <source>
        <dbReference type="SAM" id="Phobius"/>
    </source>
</evidence>
<proteinExistence type="predicted"/>
<dbReference type="GO" id="GO:0016020">
    <property type="term" value="C:membrane"/>
    <property type="evidence" value="ECO:0007669"/>
    <property type="project" value="UniProtKB-SubCell"/>
</dbReference>
<evidence type="ECO:0000256" key="5">
    <source>
        <dbReference type="ARBA" id="ARBA00023136"/>
    </source>
</evidence>
<dbReference type="WBParaSite" id="ASIM_0000116401-mRNA-1">
    <property type="protein sequence ID" value="ASIM_0000116401-mRNA-1"/>
    <property type="gene ID" value="ASIM_0000116401"/>
</dbReference>
<evidence type="ECO:0000256" key="2">
    <source>
        <dbReference type="ARBA" id="ARBA00022448"/>
    </source>
</evidence>
<feature type="transmembrane region" description="Helical" evidence="6">
    <location>
        <begin position="158"/>
        <end position="178"/>
    </location>
</feature>
<feature type="transmembrane region" description="Helical" evidence="6">
    <location>
        <begin position="349"/>
        <end position="371"/>
    </location>
</feature>
<feature type="transmembrane region" description="Helical" evidence="6">
    <location>
        <begin position="296"/>
        <end position="320"/>
    </location>
</feature>
<evidence type="ECO:0000313" key="8">
    <source>
        <dbReference type="WBParaSite" id="ASIM_0000116401-mRNA-1"/>
    </source>
</evidence>
<feature type="transmembrane region" description="Helical" evidence="6">
    <location>
        <begin position="85"/>
        <end position="104"/>
    </location>
</feature>
<feature type="domain" description="Amino acid transporter transmembrane" evidence="7">
    <location>
        <begin position="2"/>
        <end position="335"/>
    </location>
</feature>
<feature type="transmembrane region" description="Helical" evidence="6">
    <location>
        <begin position="54"/>
        <end position="73"/>
    </location>
</feature>
<evidence type="ECO:0000259" key="7">
    <source>
        <dbReference type="Pfam" id="PF01490"/>
    </source>
</evidence>
<comment type="subcellular location">
    <subcellularLocation>
        <location evidence="1">Membrane</location>
    </subcellularLocation>
</comment>
<reference evidence="8" key="1">
    <citation type="submission" date="2017-02" db="UniProtKB">
        <authorList>
            <consortium name="WormBaseParasite"/>
        </authorList>
    </citation>
    <scope>IDENTIFICATION</scope>
</reference>
<feature type="transmembrane region" description="Helical" evidence="6">
    <location>
        <begin position="234"/>
        <end position="252"/>
    </location>
</feature>
<dbReference type="FunFam" id="1.20.1740.10:FF:000052">
    <property type="entry name" value="Lysine histidine transporter-like 3"/>
    <property type="match status" value="1"/>
</dbReference>
<feature type="transmembrane region" description="Helical" evidence="6">
    <location>
        <begin position="190"/>
        <end position="214"/>
    </location>
</feature>
<keyword evidence="2" id="KW-0813">Transport</keyword>
<sequence length="432" mass="48116">LVIVVLCSAFCYTAHLLSENWTIMCERWSEYTEHCRKPYPEMAYRAMGSNARSFCSATLNIMLFGVSVVFLLLSSHIINDFITSIMGHSIGLCYIVLIVATLLWPVTLLKSPQDFWWAIVVAMLTTVFSVILIVVGTARDYGSCEPVAYRPPFQWSSLMLSLGTFMFAFGGHAVFPTIQHDMKKPKHFTRSAIVAFSIVTAMYAPISFLGYFTYGDSLGESIISSIQTEWIKSAANLLIAMHCILTLTIIINPLNQEVEHLFDIPHHFGWQRLVVRSCVMLGIVFTAESIPKFGPILNVIGGTTVALTSAILPALYNLYLKALTIDTVTKKYRRPTFVEVIEKTPKTRLLINIAIIVLAVICGAATTHTAILEMASTRFMVPCYARYFTDSHSQPDALTQSAIESSLHCCGHFRNITSLLHLHNSSSLCAPY</sequence>
<name>A0A0M3J0X0_ANISI</name>
<organism evidence="8">
    <name type="scientific">Anisakis simplex</name>
    <name type="common">Herring worm</name>
    <dbReference type="NCBI Taxonomy" id="6269"/>
    <lineage>
        <taxon>Eukaryota</taxon>
        <taxon>Metazoa</taxon>
        <taxon>Ecdysozoa</taxon>
        <taxon>Nematoda</taxon>
        <taxon>Chromadorea</taxon>
        <taxon>Rhabditida</taxon>
        <taxon>Spirurina</taxon>
        <taxon>Ascaridomorpha</taxon>
        <taxon>Ascaridoidea</taxon>
        <taxon>Anisakidae</taxon>
        <taxon>Anisakis</taxon>
        <taxon>Anisakis simplex complex</taxon>
    </lineage>
</organism>
<keyword evidence="4 6" id="KW-1133">Transmembrane helix</keyword>
<dbReference type="Pfam" id="PF01490">
    <property type="entry name" value="Aa_trans"/>
    <property type="match status" value="1"/>
</dbReference>
<evidence type="ECO:0000256" key="4">
    <source>
        <dbReference type="ARBA" id="ARBA00022989"/>
    </source>
</evidence>
<accession>A0A0M3J0X0</accession>
<keyword evidence="5 6" id="KW-0472">Membrane</keyword>
<feature type="transmembrane region" description="Helical" evidence="6">
    <location>
        <begin position="273"/>
        <end position="290"/>
    </location>
</feature>
<evidence type="ECO:0000256" key="3">
    <source>
        <dbReference type="ARBA" id="ARBA00022692"/>
    </source>
</evidence>
<evidence type="ECO:0000256" key="1">
    <source>
        <dbReference type="ARBA" id="ARBA00004370"/>
    </source>
</evidence>
<keyword evidence="3 6" id="KW-0812">Transmembrane</keyword>
<protein>
    <submittedName>
        <fullName evidence="8">Aa_trans domain-containing protein</fullName>
    </submittedName>
</protein>